<dbReference type="InterPro" id="IPR011042">
    <property type="entry name" value="6-blade_b-propeller_TolB-like"/>
</dbReference>
<sequence>MLAIISAYSAGEPNAAAQETTAADVQYRAVVIDRRDPRLDAIIAQDAKAEIIAEGLKWSEGPVWIGGAEDGYLLFSDVPGNRMYKWSRDGGAGVFLDPSGAPHDAEGFREPGSNGLIRDISDDSILVANHGLRAVARLDLKTRQYEILADEYGGEPFNSPNDLVLASDGAIYFTDPPYGLDGISDSPMKRQPANGVYRRDPSGAVALLIDDLTFPNGIGLSPDEKTLYVAVSDPNNPVILRYDLTADDIPASRTVIHDGASKKAQGEPGLPDGLSVDARGNLFATAPGGVHIFSPGGDLLGVVDTGVSNANCAIGEGGKTLFIAANHQVLRLPLASAHAE</sequence>
<keyword evidence="1" id="KW-0378">Hydrolase</keyword>
<dbReference type="Gene3D" id="2.120.10.30">
    <property type="entry name" value="TolB, C-terminal domain"/>
    <property type="match status" value="1"/>
</dbReference>
<evidence type="ECO:0000313" key="4">
    <source>
        <dbReference type="Proteomes" id="UP000239504"/>
    </source>
</evidence>
<dbReference type="GO" id="GO:0016787">
    <property type="term" value="F:hydrolase activity"/>
    <property type="evidence" value="ECO:0007669"/>
    <property type="project" value="UniProtKB-KW"/>
</dbReference>
<dbReference type="Pfam" id="PF08450">
    <property type="entry name" value="SGL"/>
    <property type="match status" value="1"/>
</dbReference>
<protein>
    <submittedName>
        <fullName evidence="3">Gluconolactonase</fullName>
    </submittedName>
</protein>
<dbReference type="InterPro" id="IPR013658">
    <property type="entry name" value="SGL"/>
</dbReference>
<feature type="domain" description="SMP-30/Gluconolactonase/LRE-like region" evidence="2">
    <location>
        <begin position="58"/>
        <end position="325"/>
    </location>
</feature>
<comment type="caution">
    <text evidence="3">The sequence shown here is derived from an EMBL/GenBank/DDBJ whole genome shotgun (WGS) entry which is preliminary data.</text>
</comment>
<dbReference type="EMBL" id="PJCH01000001">
    <property type="protein sequence ID" value="PQA89777.1"/>
    <property type="molecule type" value="Genomic_DNA"/>
</dbReference>
<dbReference type="SUPFAM" id="SSF63829">
    <property type="entry name" value="Calcium-dependent phosphotriesterase"/>
    <property type="match status" value="1"/>
</dbReference>
<evidence type="ECO:0000256" key="1">
    <source>
        <dbReference type="ARBA" id="ARBA00022801"/>
    </source>
</evidence>
<gene>
    <name evidence="3" type="ORF">CW354_01585</name>
</gene>
<evidence type="ECO:0000313" key="3">
    <source>
        <dbReference type="EMBL" id="PQA89777.1"/>
    </source>
</evidence>
<dbReference type="AlphaFoldDB" id="A0A2S7KBC6"/>
<proteinExistence type="predicted"/>
<dbReference type="InterPro" id="IPR051262">
    <property type="entry name" value="SMP-30/CGR1_Lactonase"/>
</dbReference>
<evidence type="ECO:0000259" key="2">
    <source>
        <dbReference type="Pfam" id="PF08450"/>
    </source>
</evidence>
<keyword evidence="4" id="KW-1185">Reference proteome</keyword>
<dbReference type="Proteomes" id="UP000239504">
    <property type="component" value="Unassembled WGS sequence"/>
</dbReference>
<dbReference type="OrthoDB" id="241638at2"/>
<dbReference type="PANTHER" id="PTHR47572">
    <property type="entry name" value="LIPOPROTEIN-RELATED"/>
    <property type="match status" value="1"/>
</dbReference>
<reference evidence="3 4" key="1">
    <citation type="submission" date="2017-12" db="EMBL/GenBank/DDBJ databases">
        <authorList>
            <person name="Hurst M.R.H."/>
        </authorList>
    </citation>
    <scope>NUCLEOTIDE SEQUENCE [LARGE SCALE GENOMIC DNA]</scope>
    <source>
        <strain evidence="3 4">SY-3-19</strain>
    </source>
</reference>
<name>A0A2S7KBC6_9PROT</name>
<organism evidence="3 4">
    <name type="scientific">Hyphococcus luteus</name>
    <dbReference type="NCBI Taxonomy" id="2058213"/>
    <lineage>
        <taxon>Bacteria</taxon>
        <taxon>Pseudomonadati</taxon>
        <taxon>Pseudomonadota</taxon>
        <taxon>Alphaproteobacteria</taxon>
        <taxon>Parvularculales</taxon>
        <taxon>Parvularculaceae</taxon>
        <taxon>Hyphococcus</taxon>
    </lineage>
</organism>
<dbReference type="PANTHER" id="PTHR47572:SF4">
    <property type="entry name" value="LACTONASE DRP35"/>
    <property type="match status" value="1"/>
</dbReference>
<accession>A0A2S7KBC6</accession>